<evidence type="ECO:0000256" key="12">
    <source>
        <dbReference type="SAM" id="Phobius"/>
    </source>
</evidence>
<dbReference type="PIRSF" id="PIRSF005091">
    <property type="entry name" value="Mmb_sulf_HI1246"/>
    <property type="match status" value="1"/>
</dbReference>
<evidence type="ECO:0000256" key="3">
    <source>
        <dbReference type="ARBA" id="ARBA00009983"/>
    </source>
</evidence>
<feature type="binding site" evidence="10">
    <location>
        <position position="184"/>
    </location>
    <ligand>
        <name>Mn(2+)</name>
        <dbReference type="ChEBI" id="CHEBI:29035"/>
    </ligand>
</feature>
<keyword evidence="9" id="KW-0464">Manganese</keyword>
<dbReference type="Gene3D" id="3.30.1120.170">
    <property type="match status" value="1"/>
</dbReference>
<keyword evidence="5 12" id="KW-0812">Transmembrane</keyword>
<evidence type="ECO:0000256" key="4">
    <source>
        <dbReference type="ARBA" id="ARBA00022475"/>
    </source>
</evidence>
<dbReference type="PATRIC" id="fig|1423755.3.peg.106"/>
<gene>
    <name evidence="14" type="ORF">FC40_GL000095</name>
</gene>
<dbReference type="eggNOG" id="COG1368">
    <property type="taxonomic scope" value="Bacteria"/>
</dbReference>
<evidence type="ECO:0000256" key="8">
    <source>
        <dbReference type="PIRSR" id="PIRSR005091-1"/>
    </source>
</evidence>
<dbReference type="InterPro" id="IPR012160">
    <property type="entry name" value="LtaS-like"/>
</dbReference>
<feature type="binding site" evidence="9">
    <location>
        <position position="345"/>
    </location>
    <ligand>
        <name>substrate</name>
    </ligand>
</feature>
<feature type="binding site" evidence="10">
    <location>
        <position position="405"/>
    </location>
    <ligand>
        <name>Mn(2+)</name>
        <dbReference type="ChEBI" id="CHEBI:29035"/>
    </ligand>
</feature>
<keyword evidence="15" id="KW-1185">Reference proteome</keyword>
<dbReference type="Proteomes" id="UP000051054">
    <property type="component" value="Unassembled WGS sequence"/>
</dbReference>
<feature type="transmembrane region" description="Helical" evidence="12">
    <location>
        <begin position="84"/>
        <end position="102"/>
    </location>
</feature>
<feature type="region of interest" description="Disordered" evidence="11">
    <location>
        <begin position="598"/>
        <end position="638"/>
    </location>
</feature>
<evidence type="ECO:0000256" key="9">
    <source>
        <dbReference type="PIRSR" id="PIRSR005091-2"/>
    </source>
</evidence>
<dbReference type="GO" id="GO:0046872">
    <property type="term" value="F:metal ion binding"/>
    <property type="evidence" value="ECO:0007669"/>
    <property type="project" value="UniProtKB-KW"/>
</dbReference>
<comment type="caution">
    <text evidence="14">The sequence shown here is derived from an EMBL/GenBank/DDBJ whole genome shotgun (WGS) entry which is preliminary data.</text>
</comment>
<evidence type="ECO:0000256" key="5">
    <source>
        <dbReference type="ARBA" id="ARBA00022692"/>
    </source>
</evidence>
<feature type="domain" description="Sulfatase N-terminal" evidence="13">
    <location>
        <begin position="176"/>
        <end position="472"/>
    </location>
</feature>
<feature type="transmembrane region" description="Helical" evidence="12">
    <location>
        <begin position="54"/>
        <end position="72"/>
    </location>
</feature>
<evidence type="ECO:0000256" key="6">
    <source>
        <dbReference type="ARBA" id="ARBA00022989"/>
    </source>
</evidence>
<dbReference type="GO" id="GO:0016740">
    <property type="term" value="F:transferase activity"/>
    <property type="evidence" value="ECO:0007669"/>
    <property type="project" value="UniProtKB-KW"/>
</dbReference>
<dbReference type="InterPro" id="IPR000917">
    <property type="entry name" value="Sulfatase_N"/>
</dbReference>
<dbReference type="InterPro" id="IPR017850">
    <property type="entry name" value="Alkaline_phosphatase_core_sf"/>
</dbReference>
<proteinExistence type="inferred from homology"/>
<evidence type="ECO:0000256" key="2">
    <source>
        <dbReference type="ARBA" id="ARBA00004936"/>
    </source>
</evidence>
<accession>A0A0R1WP36</accession>
<evidence type="ECO:0000259" key="13">
    <source>
        <dbReference type="Pfam" id="PF00884"/>
    </source>
</evidence>
<sequence length="638" mass="72637">MILLYVANSALLLFNVIYYREFTDFMTINTIFGYSTVSQGLSGSSLALMKPQDIILFFDFILLILGFVFKIIKLDNRQVPRVQAIALSVFSLMFLMLNITLGEIDRPQLLGRTFDRNYLVKYLGIDTYTIYDGLKTARNSQVRDSAGSSDLNEIIDYKNQHYAAPNPKMFGVAKGKNVIIIHLESFQQFLIDYKLDGKEVTPFINSLYHSNDTYSFANFFNQVGQGKTSDAENMLETSTYGLPQGSLFSMLGSDNTFEASPAILNQTSGYTSAVFHGNAGSFWNRNSVYKNFGYNYFFDASYYDTKPQNLTEYGLKDKLLFHDSVKYLERLQQPFMAKFITVSNHFPYALDKANTDFKAANTSDESVNNYFVTAHYLDQALQEFFEYLKKSGLYDNTMIVMYGDHYGISNTRNLKLAPLLGKSASTWNKFDDAQMQRVPFMIHIPGNKNGGIQQQYGGEIDVLPTIEHLLGINSQPYIQFGTDLFSKQHDQTVAFRNENFITPKYTVIGNTIYENSSGNVVTHPSKKLQKYVDKQADKVIRELSLSDTLNNKNLLRFYIPHNFTPIDPKLYNYKNQMKQLIKTENKLGKKSKSIWSMNNNKSTIDDYSTNAPELSNETSSENSSSSSESSTMYESPTQ</sequence>
<evidence type="ECO:0000256" key="11">
    <source>
        <dbReference type="SAM" id="MobiDB-lite"/>
    </source>
</evidence>
<comment type="pathway">
    <text evidence="2">Cell wall biogenesis; lipoteichoic acid biosynthesis.</text>
</comment>
<evidence type="ECO:0000313" key="14">
    <source>
        <dbReference type="EMBL" id="KRM19409.1"/>
    </source>
</evidence>
<comment type="similarity">
    <text evidence="3">Belongs to the LTA synthase family.</text>
</comment>
<feature type="active site" evidence="8">
    <location>
        <position position="228"/>
    </location>
</feature>
<reference evidence="14 15" key="1">
    <citation type="journal article" date="2015" name="Genome Announc.">
        <title>Expanding the biotechnology potential of lactobacilli through comparative genomics of 213 strains and associated genera.</title>
        <authorList>
            <person name="Sun Z."/>
            <person name="Harris H.M."/>
            <person name="McCann A."/>
            <person name="Guo C."/>
            <person name="Argimon S."/>
            <person name="Zhang W."/>
            <person name="Yang X."/>
            <person name="Jeffery I.B."/>
            <person name="Cooney J.C."/>
            <person name="Kagawa T.F."/>
            <person name="Liu W."/>
            <person name="Song Y."/>
            <person name="Salvetti E."/>
            <person name="Wrobel A."/>
            <person name="Rasinkangas P."/>
            <person name="Parkhill J."/>
            <person name="Rea M.C."/>
            <person name="O'Sullivan O."/>
            <person name="Ritari J."/>
            <person name="Douillard F.P."/>
            <person name="Paul Ross R."/>
            <person name="Yang R."/>
            <person name="Briner A.E."/>
            <person name="Felis G.E."/>
            <person name="de Vos W.M."/>
            <person name="Barrangou R."/>
            <person name="Klaenhammer T.R."/>
            <person name="Caufield P.W."/>
            <person name="Cui Y."/>
            <person name="Zhang H."/>
            <person name="O'Toole P.W."/>
        </authorList>
    </citation>
    <scope>NUCLEOTIDE SEQUENCE [LARGE SCALE GENOMIC DNA]</scope>
    <source>
        <strain evidence="14 15">DSM 18933</strain>
    </source>
</reference>
<evidence type="ECO:0000313" key="15">
    <source>
        <dbReference type="Proteomes" id="UP000051054"/>
    </source>
</evidence>
<feature type="binding site" evidence="10">
    <location>
        <position position="404"/>
    </location>
    <ligand>
        <name>Mn(2+)</name>
        <dbReference type="ChEBI" id="CHEBI:29035"/>
    </ligand>
</feature>
<feature type="binding site" evidence="10">
    <location>
        <position position="228"/>
    </location>
    <ligand>
        <name>Mn(2+)</name>
        <dbReference type="ChEBI" id="CHEBI:29035"/>
    </ligand>
</feature>
<evidence type="ECO:0000256" key="7">
    <source>
        <dbReference type="ARBA" id="ARBA00023136"/>
    </source>
</evidence>
<evidence type="ECO:0000256" key="1">
    <source>
        <dbReference type="ARBA" id="ARBA00004651"/>
    </source>
</evidence>
<comment type="subcellular location">
    <subcellularLocation>
        <location evidence="1">Cell membrane</location>
        <topology evidence="1">Multi-pass membrane protein</topology>
    </subcellularLocation>
</comment>
<dbReference type="PANTHER" id="PTHR47371:SF3">
    <property type="entry name" value="PHOSPHOGLYCEROL TRANSFERASE I"/>
    <property type="match status" value="1"/>
</dbReference>
<organism evidence="14 15">
    <name type="scientific">Ligilactobacillus hayakitensis DSM 18933 = JCM 14209</name>
    <dbReference type="NCBI Taxonomy" id="1423755"/>
    <lineage>
        <taxon>Bacteria</taxon>
        <taxon>Bacillati</taxon>
        <taxon>Bacillota</taxon>
        <taxon>Bacilli</taxon>
        <taxon>Lactobacillales</taxon>
        <taxon>Lactobacillaceae</taxon>
        <taxon>Ligilactobacillus</taxon>
    </lineage>
</organism>
<keyword evidence="6 12" id="KW-1133">Transmembrane helix</keyword>
<dbReference type="EMBL" id="AZGD01000050">
    <property type="protein sequence ID" value="KRM19409.1"/>
    <property type="molecule type" value="Genomic_DNA"/>
</dbReference>
<dbReference type="GO" id="GO:0005886">
    <property type="term" value="C:plasma membrane"/>
    <property type="evidence" value="ECO:0007669"/>
    <property type="project" value="UniProtKB-SubCell"/>
</dbReference>
<dbReference type="PANTHER" id="PTHR47371">
    <property type="entry name" value="LIPOTEICHOIC ACID SYNTHASE"/>
    <property type="match status" value="1"/>
</dbReference>
<dbReference type="CDD" id="cd16015">
    <property type="entry name" value="LTA_synthase"/>
    <property type="match status" value="1"/>
</dbReference>
<keyword evidence="7 12" id="KW-0472">Membrane</keyword>
<dbReference type="Pfam" id="PF00884">
    <property type="entry name" value="Sulfatase"/>
    <property type="match status" value="1"/>
</dbReference>
<keyword evidence="14" id="KW-0808">Transferase</keyword>
<feature type="compositionally biased region" description="Low complexity" evidence="11">
    <location>
        <begin position="615"/>
        <end position="631"/>
    </location>
</feature>
<keyword evidence="9" id="KW-0479">Metal-binding</keyword>
<evidence type="ECO:0000256" key="10">
    <source>
        <dbReference type="PIRSR" id="PIRSR005091-3"/>
    </source>
</evidence>
<dbReference type="InterPro" id="IPR050448">
    <property type="entry name" value="OpgB/LTA_synthase_biosynth"/>
</dbReference>
<keyword evidence="4" id="KW-1003">Cell membrane</keyword>
<dbReference type="STRING" id="1423755.FC40_GL000095"/>
<name>A0A0R1WP36_9LACO</name>
<dbReference type="SUPFAM" id="SSF53649">
    <property type="entry name" value="Alkaline phosphatase-like"/>
    <property type="match status" value="1"/>
</dbReference>
<protein>
    <submittedName>
        <fullName evidence="14">Phosphatidylglycerol--membrane-oligosaccharide glycerophosphotransferase</fullName>
    </submittedName>
</protein>
<dbReference type="AlphaFoldDB" id="A0A0R1WP36"/>
<feature type="compositionally biased region" description="Polar residues" evidence="11">
    <location>
        <begin position="598"/>
        <end position="613"/>
    </location>
</feature>
<dbReference type="Gene3D" id="3.40.720.10">
    <property type="entry name" value="Alkaline Phosphatase, subunit A"/>
    <property type="match status" value="1"/>
</dbReference>